<keyword evidence="3" id="KW-1185">Reference proteome</keyword>
<feature type="chain" id="PRO_5010984142" evidence="1">
    <location>
        <begin position="25"/>
        <end position="127"/>
    </location>
</feature>
<reference evidence="2 3" key="1">
    <citation type="submission" date="2017-04" db="EMBL/GenBank/DDBJ databases">
        <title>Bacillus krulwichiae AM31D Genome sequencing and assembly.</title>
        <authorList>
            <person name="Krulwich T.A."/>
            <person name="Anastor L."/>
            <person name="Ehrlich R."/>
            <person name="Ehrlich G.D."/>
            <person name="Janto B."/>
        </authorList>
    </citation>
    <scope>NUCLEOTIDE SEQUENCE [LARGE SCALE GENOMIC DNA]</scope>
    <source>
        <strain evidence="2 3">AM31D</strain>
    </source>
</reference>
<gene>
    <name evidence="2" type="ORF">BkAM31D_18765</name>
</gene>
<sequence precursor="true">MNRWYSLSVVAFLLFGVFAGPVSAAGTELMSLFSIRITVVEKGIEYQWEFDSPSQYEFEHGNHVVKGKEAKKKMEQVLDILKLDEQEDVTNYVKRLKESQYPNLERIDIRFMNGEGKLFTWVWQDHK</sequence>
<name>A0A1X9ME44_9BACI</name>
<feature type="signal peptide" evidence="1">
    <location>
        <begin position="1"/>
        <end position="24"/>
    </location>
</feature>
<accession>A0A1X9ME44</accession>
<dbReference type="RefSeq" id="WP_066153478.1">
    <property type="nucleotide sequence ID" value="NZ_CP020814.1"/>
</dbReference>
<dbReference type="AlphaFoldDB" id="A0A1X9ME44"/>
<dbReference type="STRING" id="199441.BkAM31D_18765"/>
<protein>
    <submittedName>
        <fullName evidence="2">Uncharacterized protein</fullName>
    </submittedName>
</protein>
<proteinExistence type="predicted"/>
<dbReference type="Proteomes" id="UP000193006">
    <property type="component" value="Chromosome"/>
</dbReference>
<dbReference type="KEGG" id="bkw:BkAM31D_18765"/>
<evidence type="ECO:0000313" key="3">
    <source>
        <dbReference type="Proteomes" id="UP000193006"/>
    </source>
</evidence>
<evidence type="ECO:0000256" key="1">
    <source>
        <dbReference type="SAM" id="SignalP"/>
    </source>
</evidence>
<organism evidence="2 3">
    <name type="scientific">Halalkalibacter krulwichiae</name>
    <dbReference type="NCBI Taxonomy" id="199441"/>
    <lineage>
        <taxon>Bacteria</taxon>
        <taxon>Bacillati</taxon>
        <taxon>Bacillota</taxon>
        <taxon>Bacilli</taxon>
        <taxon>Bacillales</taxon>
        <taxon>Bacillaceae</taxon>
        <taxon>Halalkalibacter</taxon>
    </lineage>
</organism>
<evidence type="ECO:0000313" key="2">
    <source>
        <dbReference type="EMBL" id="ARK31715.1"/>
    </source>
</evidence>
<dbReference type="EMBL" id="CP020814">
    <property type="protein sequence ID" value="ARK31715.1"/>
    <property type="molecule type" value="Genomic_DNA"/>
</dbReference>
<keyword evidence="1" id="KW-0732">Signal</keyword>